<dbReference type="InterPro" id="IPR010652">
    <property type="entry name" value="DUF1232"/>
</dbReference>
<comment type="subcellular location">
    <subcellularLocation>
        <location evidence="1">Endomembrane system</location>
        <topology evidence="1">Multi-pass membrane protein</topology>
    </subcellularLocation>
</comment>
<dbReference type="EMBL" id="AP035785">
    <property type="protein sequence ID" value="BFO70718.1"/>
    <property type="molecule type" value="Genomic_DNA"/>
</dbReference>
<reference evidence="6" key="1">
    <citation type="submission" date="2024-07" db="EMBL/GenBank/DDBJ databases">
        <title>Complete genome sequence of Prevotella sp. YM-2024 GTC17253.</title>
        <authorList>
            <person name="Hayashi M."/>
            <person name="Muto Y."/>
            <person name="Tanaka K."/>
            <person name="Niwa H."/>
        </authorList>
    </citation>
    <scope>NUCLEOTIDE SEQUENCE</scope>
    <source>
        <strain evidence="6">GTC17253</strain>
    </source>
</reference>
<evidence type="ECO:0000256" key="1">
    <source>
        <dbReference type="ARBA" id="ARBA00004127"/>
    </source>
</evidence>
<evidence type="ECO:0000313" key="6">
    <source>
        <dbReference type="EMBL" id="BFO70718.1"/>
    </source>
</evidence>
<dbReference type="Pfam" id="PF06803">
    <property type="entry name" value="DUF1232"/>
    <property type="match status" value="1"/>
</dbReference>
<organism evidence="6">
    <name type="scientific">Prevotella sp. GTC17253</name>
    <dbReference type="NCBI Taxonomy" id="3236793"/>
    <lineage>
        <taxon>Bacteria</taxon>
        <taxon>Pseudomonadati</taxon>
        <taxon>Bacteroidota</taxon>
        <taxon>Bacteroidia</taxon>
        <taxon>Bacteroidales</taxon>
        <taxon>Prevotellaceae</taxon>
        <taxon>Prevotella</taxon>
    </lineage>
</organism>
<dbReference type="PIRSF" id="PIRSF031804">
    <property type="entry name" value="UCP031804"/>
    <property type="match status" value="1"/>
</dbReference>
<evidence type="ECO:0000256" key="3">
    <source>
        <dbReference type="ARBA" id="ARBA00022989"/>
    </source>
</evidence>
<sequence>MELPDILRYKDKFTSKGFLDKISKIAKRAGAKLIYAALLLYYTLENEKIDVKDKAIIIGALGYLITPLDIVPDAIPIAGLGDDLAVLFFVLHKIWDSVSDEVKDKAQNKLHQWFDNDEITDIYDLFKEDPTQTPV</sequence>
<name>A0AB33IRY1_9BACT</name>
<dbReference type="GO" id="GO:0012505">
    <property type="term" value="C:endomembrane system"/>
    <property type="evidence" value="ECO:0007669"/>
    <property type="project" value="UniProtKB-SubCell"/>
</dbReference>
<gene>
    <name evidence="6" type="ORF">GTC17253_06840</name>
</gene>
<proteinExistence type="predicted"/>
<evidence type="ECO:0000256" key="4">
    <source>
        <dbReference type="ARBA" id="ARBA00023136"/>
    </source>
</evidence>
<dbReference type="InterPro" id="IPR016983">
    <property type="entry name" value="UCP031804"/>
</dbReference>
<feature type="domain" description="DUF1232" evidence="5">
    <location>
        <begin position="54"/>
        <end position="89"/>
    </location>
</feature>
<keyword evidence="2" id="KW-0812">Transmembrane</keyword>
<protein>
    <submittedName>
        <fullName evidence="6">YkvA family protein</fullName>
    </submittedName>
</protein>
<accession>A0AB33IRY1</accession>
<keyword evidence="4" id="KW-0472">Membrane</keyword>
<evidence type="ECO:0000256" key="2">
    <source>
        <dbReference type="ARBA" id="ARBA00022692"/>
    </source>
</evidence>
<dbReference type="AlphaFoldDB" id="A0AB33IRY1"/>
<evidence type="ECO:0000259" key="5">
    <source>
        <dbReference type="Pfam" id="PF06803"/>
    </source>
</evidence>
<keyword evidence="3" id="KW-1133">Transmembrane helix</keyword>